<evidence type="ECO:0000313" key="5">
    <source>
        <dbReference type="Proteomes" id="UP001270362"/>
    </source>
</evidence>
<feature type="compositionally biased region" description="Basic and acidic residues" evidence="2">
    <location>
        <begin position="551"/>
        <end position="567"/>
    </location>
</feature>
<gene>
    <name evidence="4" type="ORF">B0T22DRAFT_285757</name>
</gene>
<dbReference type="GO" id="GO:0003723">
    <property type="term" value="F:RNA binding"/>
    <property type="evidence" value="ECO:0007669"/>
    <property type="project" value="UniProtKB-KW"/>
</dbReference>
<dbReference type="EMBL" id="JAULSO010000005">
    <property type="protein sequence ID" value="KAK3682497.1"/>
    <property type="molecule type" value="Genomic_DNA"/>
</dbReference>
<dbReference type="InterPro" id="IPR000061">
    <property type="entry name" value="Surp"/>
</dbReference>
<dbReference type="Gene3D" id="1.10.10.790">
    <property type="entry name" value="Surp module"/>
    <property type="match status" value="1"/>
</dbReference>
<dbReference type="GO" id="GO:0005634">
    <property type="term" value="C:nucleus"/>
    <property type="evidence" value="ECO:0007669"/>
    <property type="project" value="TreeGrafter"/>
</dbReference>
<feature type="region of interest" description="Disordered" evidence="2">
    <location>
        <begin position="716"/>
        <end position="735"/>
    </location>
</feature>
<name>A0AAE0X149_9PEZI</name>
<feature type="region of interest" description="Disordered" evidence="2">
    <location>
        <begin position="549"/>
        <end position="575"/>
    </location>
</feature>
<dbReference type="Pfam" id="PF01805">
    <property type="entry name" value="Surp"/>
    <property type="match status" value="1"/>
</dbReference>
<dbReference type="GO" id="GO:0006396">
    <property type="term" value="P:RNA processing"/>
    <property type="evidence" value="ECO:0007669"/>
    <property type="project" value="InterPro"/>
</dbReference>
<dbReference type="InterPro" id="IPR035967">
    <property type="entry name" value="SWAP/Surp_sf"/>
</dbReference>
<dbReference type="AlphaFoldDB" id="A0AAE0X149"/>
<dbReference type="SUPFAM" id="SSF109905">
    <property type="entry name" value="Surp module (SWAP domain)"/>
    <property type="match status" value="1"/>
</dbReference>
<feature type="compositionally biased region" description="Polar residues" evidence="2">
    <location>
        <begin position="310"/>
        <end position="320"/>
    </location>
</feature>
<feature type="compositionally biased region" description="Basic and acidic residues" evidence="2">
    <location>
        <begin position="25"/>
        <end position="42"/>
    </location>
</feature>
<dbReference type="Gene3D" id="1.25.40.90">
    <property type="match status" value="1"/>
</dbReference>
<feature type="compositionally biased region" description="Basic and acidic residues" evidence="2">
    <location>
        <begin position="142"/>
        <end position="162"/>
    </location>
</feature>
<sequence length="857" mass="93279">MSSNKKIAEFPDVEAKLQKPSKQSAFEKQKAEAEAKRRREAAETAAALEDFVKSFDNDNDDDGNPANKLRAGSSQSRFASGHGERSPYGAQPAFGGGPGKRHFGLSSGGGTVKSGPGSLGPPPPPPSSFAKKRTFDGPQSSHQRDRGPDEGRGRLGFDDREPAFSSVSKAFDASDEEEPATTGDRAEEKAVSKPTLRLANLPPGTSPAVIKALIPPNLTVENVKIVPPSGPSGTERKSIAAIVTLSKESPATEIDAAVSSLQNRYLGHGYFLSLHRHLSSAAISSGLTAVQSSTAIAHPFDAKRVEESSRNQGPQATSYGRSFAPPTSYGPPMGGPVGRSGLLYVPVHPPRDIKKLRMIHKVIESVLEHGPEFEALLMSRPDVQREEKWAWIWDARSEGGIWYRWRLWDIVTGSRSNRGKGKYVPLFEGSHAWKIPDRPLAYEYTTAVDEFVSDPEYNSSDEDDFEDEQARQAELGAGATEQEDTFLAPLEKSKLAHLLARLPKTLSKVRKGDIARVTAFAITHLSRGADEVVDMIVSNIESPFVYTTANPDHEKEAKEKDGQDECSRGTSPAAAAAAADDKTVADAVDTSAARLLGLYVISDILSSSSTSGIRHAWRYRQLFETALRSRKTFEMLGMMADKLNWGRLRAEKWKRSIGLVLSLWESWCVFPVETQEFFVSSFENPPLLKKQAAENETEKKSSRWKTVEAPAVDRARPSGFLPVSADQPADQPEQPLNDSEYIARMLETGDTDGELSSYPRLQYSSGAEELYSEEDLDGEPDEAFRILMEKLSSTGGDTAMVDVAEATATATAHQPATAKQEVKSIGGFRMSAIKAAPSKTRMRAVDMFAGSGSDDNN</sequence>
<keyword evidence="1" id="KW-0694">RNA-binding</keyword>
<feature type="region of interest" description="Disordered" evidence="2">
    <location>
        <begin position="1"/>
        <end position="199"/>
    </location>
</feature>
<dbReference type="InterPro" id="IPR006569">
    <property type="entry name" value="CID_dom"/>
</dbReference>
<accession>A0AAE0X149</accession>
<dbReference type="InterPro" id="IPR008942">
    <property type="entry name" value="ENTH_VHS"/>
</dbReference>
<protein>
    <recommendedName>
        <fullName evidence="3">CID domain-containing protein</fullName>
    </recommendedName>
</protein>
<dbReference type="PANTHER" id="PTHR23140">
    <property type="entry name" value="RNA PROCESSING PROTEIN LD23810P"/>
    <property type="match status" value="1"/>
</dbReference>
<dbReference type="InterPro" id="IPR051485">
    <property type="entry name" value="SR-CTD_assoc_factor"/>
</dbReference>
<dbReference type="Proteomes" id="UP001270362">
    <property type="component" value="Unassembled WGS sequence"/>
</dbReference>
<dbReference type="PROSITE" id="PS51391">
    <property type="entry name" value="CID"/>
    <property type="match status" value="1"/>
</dbReference>
<evidence type="ECO:0000256" key="1">
    <source>
        <dbReference type="ARBA" id="ARBA00022884"/>
    </source>
</evidence>
<feature type="region of interest" description="Disordered" evidence="2">
    <location>
        <begin position="302"/>
        <end position="331"/>
    </location>
</feature>
<reference evidence="4" key="1">
    <citation type="journal article" date="2023" name="Mol. Phylogenet. Evol.">
        <title>Genome-scale phylogeny and comparative genomics of the fungal order Sordariales.</title>
        <authorList>
            <person name="Hensen N."/>
            <person name="Bonometti L."/>
            <person name="Westerberg I."/>
            <person name="Brannstrom I.O."/>
            <person name="Guillou S."/>
            <person name="Cros-Aarteil S."/>
            <person name="Calhoun S."/>
            <person name="Haridas S."/>
            <person name="Kuo A."/>
            <person name="Mondo S."/>
            <person name="Pangilinan J."/>
            <person name="Riley R."/>
            <person name="LaButti K."/>
            <person name="Andreopoulos B."/>
            <person name="Lipzen A."/>
            <person name="Chen C."/>
            <person name="Yan M."/>
            <person name="Daum C."/>
            <person name="Ng V."/>
            <person name="Clum A."/>
            <person name="Steindorff A."/>
            <person name="Ohm R.A."/>
            <person name="Martin F."/>
            <person name="Silar P."/>
            <person name="Natvig D.O."/>
            <person name="Lalanne C."/>
            <person name="Gautier V."/>
            <person name="Ament-Velasquez S.L."/>
            <person name="Kruys A."/>
            <person name="Hutchinson M.I."/>
            <person name="Powell A.J."/>
            <person name="Barry K."/>
            <person name="Miller A.N."/>
            <person name="Grigoriev I.V."/>
            <person name="Debuchy R."/>
            <person name="Gladieux P."/>
            <person name="Hiltunen Thoren M."/>
            <person name="Johannesson H."/>
        </authorList>
    </citation>
    <scope>NUCLEOTIDE SEQUENCE</scope>
    <source>
        <strain evidence="4">CBS 314.62</strain>
    </source>
</reference>
<evidence type="ECO:0000313" key="4">
    <source>
        <dbReference type="EMBL" id="KAK3682497.1"/>
    </source>
</evidence>
<evidence type="ECO:0000259" key="3">
    <source>
        <dbReference type="PROSITE" id="PS51391"/>
    </source>
</evidence>
<organism evidence="4 5">
    <name type="scientific">Podospora appendiculata</name>
    <dbReference type="NCBI Taxonomy" id="314037"/>
    <lineage>
        <taxon>Eukaryota</taxon>
        <taxon>Fungi</taxon>
        <taxon>Dikarya</taxon>
        <taxon>Ascomycota</taxon>
        <taxon>Pezizomycotina</taxon>
        <taxon>Sordariomycetes</taxon>
        <taxon>Sordariomycetidae</taxon>
        <taxon>Sordariales</taxon>
        <taxon>Podosporaceae</taxon>
        <taxon>Podospora</taxon>
    </lineage>
</organism>
<proteinExistence type="predicted"/>
<evidence type="ECO:0000256" key="2">
    <source>
        <dbReference type="SAM" id="MobiDB-lite"/>
    </source>
</evidence>
<comment type="caution">
    <text evidence="4">The sequence shown here is derived from an EMBL/GenBank/DDBJ whole genome shotgun (WGS) entry which is preliminary data.</text>
</comment>
<reference evidence="4" key="2">
    <citation type="submission" date="2023-06" db="EMBL/GenBank/DDBJ databases">
        <authorList>
            <consortium name="Lawrence Berkeley National Laboratory"/>
            <person name="Haridas S."/>
            <person name="Hensen N."/>
            <person name="Bonometti L."/>
            <person name="Westerberg I."/>
            <person name="Brannstrom I.O."/>
            <person name="Guillou S."/>
            <person name="Cros-Aarteil S."/>
            <person name="Calhoun S."/>
            <person name="Kuo A."/>
            <person name="Mondo S."/>
            <person name="Pangilinan J."/>
            <person name="Riley R."/>
            <person name="Labutti K."/>
            <person name="Andreopoulos B."/>
            <person name="Lipzen A."/>
            <person name="Chen C."/>
            <person name="Yanf M."/>
            <person name="Daum C."/>
            <person name="Ng V."/>
            <person name="Clum A."/>
            <person name="Steindorff A."/>
            <person name="Ohm R."/>
            <person name="Martin F."/>
            <person name="Silar P."/>
            <person name="Natvig D."/>
            <person name="Lalanne C."/>
            <person name="Gautier V."/>
            <person name="Ament-Velasquez S.L."/>
            <person name="Kruys A."/>
            <person name="Hutchinson M.I."/>
            <person name="Powell A.J."/>
            <person name="Barry K."/>
            <person name="Miller A.N."/>
            <person name="Grigoriev I.V."/>
            <person name="Debuchy R."/>
            <person name="Gladieux P."/>
            <person name="Thoren M.H."/>
            <person name="Johannesson H."/>
        </authorList>
    </citation>
    <scope>NUCLEOTIDE SEQUENCE</scope>
    <source>
        <strain evidence="4">CBS 314.62</strain>
    </source>
</reference>
<feature type="compositionally biased region" description="Basic and acidic residues" evidence="2">
    <location>
        <begin position="1"/>
        <end position="17"/>
    </location>
</feature>
<dbReference type="PANTHER" id="PTHR23140:SF0">
    <property type="entry name" value="U2 SNRNP-ASSOCIATED SURP MOTIF-CONTAINING PROTEIN"/>
    <property type="match status" value="1"/>
</dbReference>
<keyword evidence="5" id="KW-1185">Reference proteome</keyword>
<feature type="domain" description="CID" evidence="3">
    <location>
        <begin position="487"/>
        <end position="686"/>
    </location>
</feature>